<dbReference type="Pfam" id="PF02466">
    <property type="entry name" value="Tim17"/>
    <property type="match status" value="1"/>
</dbReference>
<dbReference type="AlphaFoldDB" id="A0A3B4GN19"/>
<sequence>VMHPEPRRTSVALQRRLADSAPQGTLSTGQLQGFIQRARPGLLSSAFCSPGTAPVAIPSSSSLPKNIGKPEFPSTGWERIKDLFDRDVTQKYPEEITNVVNSSALGALAGFVYGGLPAARHARERYIQVSQAELYTNRVDAVRSAHNAAIRGFIRYGWRWSWRVAVIVTLFSSVSTGLSVYQDKDAVSQYVAAGAVTVGLFRLNLGLRGLVAGSVIGAVIPVGALVIALQSLTGETIRERRRRERRELYEHKLAEWTARLQLTDELISNLNVSSQVEETNKDMQRIQELLSLPQNEVKDSSGQ</sequence>
<comment type="subcellular location">
    <subcellularLocation>
        <location evidence="1">Membrane</location>
        <topology evidence="1">Multi-pass membrane protein</topology>
    </subcellularLocation>
</comment>
<feature type="transmembrane region" description="Helical" evidence="9">
    <location>
        <begin position="160"/>
        <end position="181"/>
    </location>
</feature>
<dbReference type="PANTHER" id="PTHR13002:SF1">
    <property type="entry name" value="COMPLEX I ASSEMBLY FACTOR TIMMDC1, MITOCHONDRIAL"/>
    <property type="match status" value="1"/>
</dbReference>
<dbReference type="GO" id="GO:0032981">
    <property type="term" value="P:mitochondrial respiratory chain complex I assembly"/>
    <property type="evidence" value="ECO:0007669"/>
    <property type="project" value="InterPro"/>
</dbReference>
<comment type="function">
    <text evidence="6">Chaperone protein involved in the assembly of the mitochondrial NADH:ubiquinone oxidoreductase complex (complex I). Participates in constructing the membrane arm of complex I.</text>
</comment>
<evidence type="ECO:0000256" key="3">
    <source>
        <dbReference type="ARBA" id="ARBA00022692"/>
    </source>
</evidence>
<dbReference type="PANTHER" id="PTHR13002">
    <property type="entry name" value="C3ORF1 PROTEIN-RELATED"/>
    <property type="match status" value="1"/>
</dbReference>
<name>A0A3B4GN19_9CICH</name>
<proteinExistence type="inferred from homology"/>
<evidence type="ECO:0000256" key="7">
    <source>
        <dbReference type="ARBA" id="ARBA00040778"/>
    </source>
</evidence>
<evidence type="ECO:0000313" key="10">
    <source>
        <dbReference type="Ensembl" id="ENSPNYP00000022898.1"/>
    </source>
</evidence>
<dbReference type="InterPro" id="IPR055299">
    <property type="entry name" value="TIMMDC1"/>
</dbReference>
<dbReference type="GeneTree" id="ENSGT00390000013817"/>
<dbReference type="GO" id="GO:0005739">
    <property type="term" value="C:mitochondrion"/>
    <property type="evidence" value="ECO:0007669"/>
    <property type="project" value="TreeGrafter"/>
</dbReference>
<dbReference type="STRING" id="303518.ENSPNYP00000022898"/>
<keyword evidence="5 9" id="KW-0472">Membrane</keyword>
<organism evidence="10">
    <name type="scientific">Pundamilia nyererei</name>
    <dbReference type="NCBI Taxonomy" id="303518"/>
    <lineage>
        <taxon>Eukaryota</taxon>
        <taxon>Metazoa</taxon>
        <taxon>Chordata</taxon>
        <taxon>Craniata</taxon>
        <taxon>Vertebrata</taxon>
        <taxon>Euteleostomi</taxon>
        <taxon>Actinopterygii</taxon>
        <taxon>Neopterygii</taxon>
        <taxon>Teleostei</taxon>
        <taxon>Neoteleostei</taxon>
        <taxon>Acanthomorphata</taxon>
        <taxon>Ovalentaria</taxon>
        <taxon>Cichlomorphae</taxon>
        <taxon>Cichliformes</taxon>
        <taxon>Cichlidae</taxon>
        <taxon>African cichlids</taxon>
        <taxon>Pseudocrenilabrinae</taxon>
        <taxon>Haplochromini</taxon>
        <taxon>Pundamilia</taxon>
    </lineage>
</organism>
<feature type="transmembrane region" description="Helical" evidence="9">
    <location>
        <begin position="210"/>
        <end position="233"/>
    </location>
</feature>
<dbReference type="Ensembl" id="ENSPNYT00000023460.1">
    <property type="protein sequence ID" value="ENSPNYP00000022898.1"/>
    <property type="gene ID" value="ENSPNYG00000017273.1"/>
</dbReference>
<dbReference type="GO" id="GO:0016020">
    <property type="term" value="C:membrane"/>
    <property type="evidence" value="ECO:0007669"/>
    <property type="project" value="UniProtKB-SubCell"/>
</dbReference>
<keyword evidence="3 9" id="KW-0812">Transmembrane</keyword>
<evidence type="ECO:0000256" key="9">
    <source>
        <dbReference type="SAM" id="Phobius"/>
    </source>
</evidence>
<evidence type="ECO:0000256" key="2">
    <source>
        <dbReference type="ARBA" id="ARBA00008444"/>
    </source>
</evidence>
<evidence type="ECO:0000256" key="5">
    <source>
        <dbReference type="ARBA" id="ARBA00023136"/>
    </source>
</evidence>
<evidence type="ECO:0000256" key="6">
    <source>
        <dbReference type="ARBA" id="ARBA00037236"/>
    </source>
</evidence>
<comment type="similarity">
    <text evidence="2">Belongs to the Tim17/Tim22/Tim23 family.</text>
</comment>
<reference evidence="10" key="1">
    <citation type="submission" date="2023-09" db="UniProtKB">
        <authorList>
            <consortium name="Ensembl"/>
        </authorList>
    </citation>
    <scope>IDENTIFICATION</scope>
</reference>
<evidence type="ECO:0000256" key="4">
    <source>
        <dbReference type="ARBA" id="ARBA00022989"/>
    </source>
</evidence>
<protein>
    <recommendedName>
        <fullName evidence="7">Complex I assembly factor TIMMDC1, mitochondrial</fullName>
    </recommendedName>
    <alternativeName>
        <fullName evidence="8">Translocase of inner mitochondrial membrane domain-containing protein 1</fullName>
    </alternativeName>
</protein>
<evidence type="ECO:0000256" key="1">
    <source>
        <dbReference type="ARBA" id="ARBA00004141"/>
    </source>
</evidence>
<keyword evidence="4 9" id="KW-1133">Transmembrane helix</keyword>
<evidence type="ECO:0000256" key="8">
    <source>
        <dbReference type="ARBA" id="ARBA00041344"/>
    </source>
</evidence>
<accession>A0A3B4GN19</accession>